<evidence type="ECO:0008006" key="11">
    <source>
        <dbReference type="Google" id="ProtNLM"/>
    </source>
</evidence>
<evidence type="ECO:0000256" key="6">
    <source>
        <dbReference type="ARBA" id="ARBA00038255"/>
    </source>
</evidence>
<dbReference type="InterPro" id="IPR051973">
    <property type="entry name" value="tRNA_Anticodon_Mtase-Reg"/>
</dbReference>
<name>A0AAX6HT77_IRIPA</name>
<organism evidence="9 10">
    <name type="scientific">Iris pallida</name>
    <name type="common">Sweet iris</name>
    <dbReference type="NCBI Taxonomy" id="29817"/>
    <lineage>
        <taxon>Eukaryota</taxon>
        <taxon>Viridiplantae</taxon>
        <taxon>Streptophyta</taxon>
        <taxon>Embryophyta</taxon>
        <taxon>Tracheophyta</taxon>
        <taxon>Spermatophyta</taxon>
        <taxon>Magnoliopsida</taxon>
        <taxon>Liliopsida</taxon>
        <taxon>Asparagales</taxon>
        <taxon>Iridaceae</taxon>
        <taxon>Iridoideae</taxon>
        <taxon>Irideae</taxon>
        <taxon>Iris</taxon>
    </lineage>
</organism>
<reference evidence="9" key="2">
    <citation type="submission" date="2023-04" db="EMBL/GenBank/DDBJ databases">
        <authorList>
            <person name="Bruccoleri R.E."/>
            <person name="Oakeley E.J."/>
            <person name="Faust A.-M."/>
            <person name="Dessus-Babus S."/>
            <person name="Altorfer M."/>
            <person name="Burckhardt D."/>
            <person name="Oertli M."/>
            <person name="Naumann U."/>
            <person name="Petersen F."/>
            <person name="Wong J."/>
        </authorList>
    </citation>
    <scope>NUCLEOTIDE SEQUENCE</scope>
    <source>
        <strain evidence="9">GSM-AAB239-AS_SAM_17_03QT</strain>
        <tissue evidence="9">Leaf</tissue>
    </source>
</reference>
<feature type="compositionally biased region" description="Basic and acidic residues" evidence="8">
    <location>
        <begin position="1123"/>
        <end position="1133"/>
    </location>
</feature>
<keyword evidence="10" id="KW-1185">Reference proteome</keyword>
<dbReference type="PROSITE" id="PS50082">
    <property type="entry name" value="WD_REPEATS_2"/>
    <property type="match status" value="2"/>
</dbReference>
<dbReference type="InterPro" id="IPR036322">
    <property type="entry name" value="WD40_repeat_dom_sf"/>
</dbReference>
<feature type="compositionally biased region" description="Polar residues" evidence="8">
    <location>
        <begin position="1134"/>
        <end position="1160"/>
    </location>
</feature>
<feature type="repeat" description="WD" evidence="7">
    <location>
        <begin position="234"/>
        <end position="275"/>
    </location>
</feature>
<comment type="caution">
    <text evidence="9">The sequence shown here is derived from an EMBL/GenBank/DDBJ whole genome shotgun (WGS) entry which is preliminary data.</text>
</comment>
<keyword evidence="4" id="KW-0819">tRNA processing</keyword>
<dbReference type="PROSITE" id="PS00678">
    <property type="entry name" value="WD_REPEATS_1"/>
    <property type="match status" value="1"/>
</dbReference>
<comment type="subcellular location">
    <subcellularLocation>
        <location evidence="1">Cytoplasm</location>
    </subcellularLocation>
</comment>
<dbReference type="PROSITE" id="PS50294">
    <property type="entry name" value="WD_REPEATS_REGION"/>
    <property type="match status" value="1"/>
</dbReference>
<proteinExistence type="inferred from homology"/>
<dbReference type="InterPro" id="IPR001680">
    <property type="entry name" value="WD40_rpt"/>
</dbReference>
<evidence type="ECO:0000256" key="4">
    <source>
        <dbReference type="ARBA" id="ARBA00022694"/>
    </source>
</evidence>
<reference evidence="9" key="1">
    <citation type="journal article" date="2023" name="GigaByte">
        <title>Genome assembly of the bearded iris, Iris pallida Lam.</title>
        <authorList>
            <person name="Bruccoleri R.E."/>
            <person name="Oakeley E.J."/>
            <person name="Faust A.M.E."/>
            <person name="Altorfer M."/>
            <person name="Dessus-Babus S."/>
            <person name="Burckhardt D."/>
            <person name="Oertli M."/>
            <person name="Naumann U."/>
            <person name="Petersen F."/>
            <person name="Wong J."/>
        </authorList>
    </citation>
    <scope>NUCLEOTIDE SEQUENCE</scope>
    <source>
        <strain evidence="9">GSM-AAB239-AS_SAM_17_03QT</strain>
    </source>
</reference>
<dbReference type="SMART" id="SM00320">
    <property type="entry name" value="WD40"/>
    <property type="match status" value="11"/>
</dbReference>
<dbReference type="PANTHER" id="PTHR14344:SF3">
    <property type="entry name" value="WD REPEAT-CONTAINING PROTEIN 6"/>
    <property type="match status" value="1"/>
</dbReference>
<protein>
    <recommendedName>
        <fullName evidence="11">WD repeat-containing protein 6</fullName>
    </recommendedName>
</protein>
<dbReference type="SUPFAM" id="SSF50978">
    <property type="entry name" value="WD40 repeat-like"/>
    <property type="match status" value="4"/>
</dbReference>
<dbReference type="GO" id="GO:0030488">
    <property type="term" value="P:tRNA methylation"/>
    <property type="evidence" value="ECO:0007669"/>
    <property type="project" value="TreeGrafter"/>
</dbReference>
<keyword evidence="3 7" id="KW-0853">WD repeat</keyword>
<dbReference type="EMBL" id="JANAVB010006599">
    <property type="protein sequence ID" value="KAJ6844260.1"/>
    <property type="molecule type" value="Genomic_DNA"/>
</dbReference>
<keyword evidence="5" id="KW-0677">Repeat</keyword>
<dbReference type="PANTHER" id="PTHR14344">
    <property type="entry name" value="WD REPEAT PROTEIN"/>
    <property type="match status" value="1"/>
</dbReference>
<dbReference type="Proteomes" id="UP001140949">
    <property type="component" value="Unassembled WGS sequence"/>
</dbReference>
<evidence type="ECO:0000256" key="8">
    <source>
        <dbReference type="SAM" id="MobiDB-lite"/>
    </source>
</evidence>
<accession>A0AAX6HT77</accession>
<comment type="similarity">
    <text evidence="6">Belongs to the WD repeat WDR6 family.</text>
</comment>
<evidence type="ECO:0000313" key="9">
    <source>
        <dbReference type="EMBL" id="KAJ6844260.1"/>
    </source>
</evidence>
<evidence type="ECO:0000313" key="10">
    <source>
        <dbReference type="Proteomes" id="UP001140949"/>
    </source>
</evidence>
<keyword evidence="2" id="KW-0963">Cytoplasm</keyword>
<feature type="region of interest" description="Disordered" evidence="8">
    <location>
        <begin position="1096"/>
        <end position="1160"/>
    </location>
</feature>
<evidence type="ECO:0000256" key="1">
    <source>
        <dbReference type="ARBA" id="ARBA00004496"/>
    </source>
</evidence>
<dbReference type="InterPro" id="IPR019775">
    <property type="entry name" value="WD40_repeat_CS"/>
</dbReference>
<dbReference type="GO" id="GO:0005737">
    <property type="term" value="C:cytoplasm"/>
    <property type="evidence" value="ECO:0007669"/>
    <property type="project" value="UniProtKB-SubCell"/>
</dbReference>
<dbReference type="InterPro" id="IPR015943">
    <property type="entry name" value="WD40/YVTN_repeat-like_dom_sf"/>
</dbReference>
<feature type="repeat" description="WD" evidence="7">
    <location>
        <begin position="1053"/>
        <end position="1074"/>
    </location>
</feature>
<dbReference type="Gene3D" id="2.130.10.10">
    <property type="entry name" value="YVTN repeat-like/Quinoprotein amine dehydrogenase"/>
    <property type="match status" value="4"/>
</dbReference>
<evidence type="ECO:0000256" key="2">
    <source>
        <dbReference type="ARBA" id="ARBA00022490"/>
    </source>
</evidence>
<dbReference type="Pfam" id="PF00400">
    <property type="entry name" value="WD40"/>
    <property type="match status" value="3"/>
</dbReference>
<evidence type="ECO:0000256" key="5">
    <source>
        <dbReference type="ARBA" id="ARBA00022737"/>
    </source>
</evidence>
<gene>
    <name evidence="9" type="ORF">M6B38_291700</name>
</gene>
<evidence type="ECO:0000256" key="7">
    <source>
        <dbReference type="PROSITE-ProRule" id="PRU00221"/>
    </source>
</evidence>
<sequence length="1366" mass="151746">MADFEEIGCLLRAGPYLGEISALSFLPLPPRLSPLPLLLAGSGSELHLYSVRSGKLLVSHRAFDGIRVHGISLRSPPNPNSSSAEFSIAVFAERRVKLFLLRVNGAESGDLDGDGAAISWDLVNQLPRFDHWVLDALFLKEDNHLVVGLSDNSIALWNISGPNVVSRVKSSEICLLYSMRLWGDSKETLRVASGTIFNEIIVWKLSPLAYQHISGQKDVQFCDNTAMDVCMSRLTGHEGSIFRIVWSSDGSRLMSVSDDRSARIWMINDRKQMGDDSGDIHGRHLSVNLVLFGHNARIWDCCVSDSIVITAGEDCTCRVWDKDGKRLLAIKEHIGRGIWRCQYDPVSSLLITAGFDSAIKVYSLNSSSLRKMAYHNGVLNELDGTEMFTICAPKVSCQLGLMDSKSEYVRCLRFTQENILYVATNNGFLYRVELWNPGDVRWMELAQVCKEAPIICMDLVSTNSSDSSMVVEDILAVGDGKGKVTVVRVVKNSPIPKVALSTTWSAERERQLLGVYWCKSLACGHLFTANPRGTLKLWRISDALKSEADISNVDHEVSLVAQFTSLFGARIMCLDASIKKEVLICGDQRGNVTMYSFPKDLMVVNPSKIVVKPPLITQFKGAHGISSVTSIMVAALSFDQFEIRTTGGDGCICSFKYSESMQTLEFIGMKQVKELSTIQSISTNSSSQESLAQGNYAIGFTSADFIMWNLTNDTKVLQIPCGGWRRPHTYYLGVVPEYQNCFAYLKDQEIHVHRFWIQVQEKQLIPKVLHLQFHGREVHSLCFISFGLQSNPSRNCHPWIATGCEDGTVRLTRYTSVGMGSWCKSKLLGEHVGGSAVRSIHFVSKIYTITASRTCSPGHDLSERKVDQLLLLSVGAKQVLTSWVLCDSTPESEEINDSDQDSEDAFCHTPEFSSISFQWLSTHTPPKLGSASRRVDFSASTEKDNGSIVQSAMPASQLTEYEKQNPKSTLMDQSENDWRYLAVTGFLVKHANSRLTVCFIVVACSDATLTLRALLLPYRQWLDIATLVPQTSPVLVLQHVVIPGSPQTEPNGWAGDAYIIISGSTDGSVTFWDLTETVEDFMLQIVTLEPEMLIDSQRRPKTGRGSQGGRWWKSLTGQSSGKNYKDSSTKIESDYSTTGQSTENISSLRQSDSVNNQTRHSETSSYFLSSEIRKVRPFYVLNYVHQSGVNCLYVSEMKDRLQSDYGKTYCVLSGGDDQAVHYLAFDLTVKTTNTTFSNIQDHAQDGTQGQPTGSSNNGKSTYQSWNNRHVLRIFSQARNASAHSAAVKGIWTDGIWAFSCGLDQRIRCWKINSNGSITEHTHLIISVPEPEALHAISSHRTRNAYQIAVAGRGMQMVEFFAPIDEE</sequence>
<feature type="region of interest" description="Disordered" evidence="8">
    <location>
        <begin position="1240"/>
        <end position="1261"/>
    </location>
</feature>
<evidence type="ECO:0000256" key="3">
    <source>
        <dbReference type="ARBA" id="ARBA00022574"/>
    </source>
</evidence>